<dbReference type="GO" id="GO:0004252">
    <property type="term" value="F:serine-type endopeptidase activity"/>
    <property type="evidence" value="ECO:0007669"/>
    <property type="project" value="InterPro"/>
</dbReference>
<dbReference type="PANTHER" id="PTHR44103:SF1">
    <property type="entry name" value="PROPROTEIN CONVERTASE P"/>
    <property type="match status" value="1"/>
</dbReference>
<proteinExistence type="predicted"/>
<dbReference type="GO" id="GO:0006508">
    <property type="term" value="P:proteolysis"/>
    <property type="evidence" value="ECO:0007669"/>
    <property type="project" value="InterPro"/>
</dbReference>
<dbReference type="PROSITE" id="PS00134">
    <property type="entry name" value="TRYPSIN_HIS"/>
    <property type="match status" value="1"/>
</dbReference>
<comment type="caution">
    <text evidence="4">The sequence shown here is derived from an EMBL/GenBank/DDBJ whole genome shotgun (WGS) entry which is preliminary data.</text>
</comment>
<protein>
    <recommendedName>
        <fullName evidence="6">VCBS repeat protein</fullName>
    </recommendedName>
</protein>
<dbReference type="InterPro" id="IPR043504">
    <property type="entry name" value="Peptidase_S1_PA_chymotrypsin"/>
</dbReference>
<sequence length="658" mass="68986">MLSIASAILAGTLIAATPVRAQAPTTVRTDQHIAAMSQVAQAELLNPLRTLAGAVDDVGRSTAVATYSGVEIDASAGVVNVYLTPGAKSADFLARVAKTNSAADVRLARVKQGRFTRQALEAARDRMFQPKSDATLGTESILLPPDGTALHLRVQDVARAERALKGPQTMTQMTLDSQVPIVVEKGAPGSDASRTKDTSPWKAGSSIHLSGGGGCTAGLPTRRNSDNHPFLITAAHCGDGQAATEWEGADRTTIGEVTMVDQLWDAEAIDTAGHGTTRGQEWDGGPYGSGAFTLAVTSTKRSITGDYVCHDGYVSGAVCNIKVDGQVSWTGSNGRSHIGMEGHIPGGATAVQQGDSGGMVFAITGSNTRQARGNVSWGSTLIRWTEADDIFNSFLVHLAPVNTSVSGDSKADLMFIGTDGVITAYPNVDGIHFGWGSSRRIGEGDWNLSNTRFADLDGDGKTEVIHVGTNGVLTAYRNIDGINYNWSGGRTVGEGDWNPSNTRFADLDGDGKADLIHVGTNGILTAYPNIDGINYNWGGGRTVGEGDWNPSNTQFADLNDDGKADLVHVGTNGVLTGYPNVDGINYNWGGGRTIGEGDWNTVNTRFADLDGDGKSDLIHVGTDGVLTAYPNLDGINYNWGSARTVGTGAWSPGNTIFG</sequence>
<keyword evidence="1 3" id="KW-0732">Signal</keyword>
<evidence type="ECO:0000256" key="1">
    <source>
        <dbReference type="ARBA" id="ARBA00022729"/>
    </source>
</evidence>
<dbReference type="SUPFAM" id="SSF50494">
    <property type="entry name" value="Trypsin-like serine proteases"/>
    <property type="match status" value="1"/>
</dbReference>
<dbReference type="Gene3D" id="2.40.10.10">
    <property type="entry name" value="Trypsin-like serine proteases"/>
    <property type="match status" value="2"/>
</dbReference>
<evidence type="ECO:0000313" key="5">
    <source>
        <dbReference type="Proteomes" id="UP000622552"/>
    </source>
</evidence>
<dbReference type="InterPro" id="IPR009003">
    <property type="entry name" value="Peptidase_S1_PA"/>
</dbReference>
<reference evidence="4" key="1">
    <citation type="submission" date="2020-11" db="EMBL/GenBank/DDBJ databases">
        <title>Sequencing the genomes of 1000 actinobacteria strains.</title>
        <authorList>
            <person name="Klenk H.-P."/>
        </authorList>
    </citation>
    <scope>NUCLEOTIDE SEQUENCE</scope>
    <source>
        <strain evidence="4">DSM 45356</strain>
    </source>
</reference>
<dbReference type="RefSeq" id="WP_197001644.1">
    <property type="nucleotide sequence ID" value="NZ_BONS01000028.1"/>
</dbReference>
<feature type="signal peptide" evidence="3">
    <location>
        <begin position="1"/>
        <end position="21"/>
    </location>
</feature>
<dbReference type="PANTHER" id="PTHR44103">
    <property type="entry name" value="PROPROTEIN CONVERTASE P"/>
    <property type="match status" value="1"/>
</dbReference>
<evidence type="ECO:0000256" key="2">
    <source>
        <dbReference type="SAM" id="MobiDB-lite"/>
    </source>
</evidence>
<organism evidence="4 5">
    <name type="scientific">Longispora fulva</name>
    <dbReference type="NCBI Taxonomy" id="619741"/>
    <lineage>
        <taxon>Bacteria</taxon>
        <taxon>Bacillati</taxon>
        <taxon>Actinomycetota</taxon>
        <taxon>Actinomycetes</taxon>
        <taxon>Micromonosporales</taxon>
        <taxon>Micromonosporaceae</taxon>
        <taxon>Longispora</taxon>
    </lineage>
</organism>
<keyword evidence="5" id="KW-1185">Reference proteome</keyword>
<dbReference type="Proteomes" id="UP000622552">
    <property type="component" value="Unassembled WGS sequence"/>
</dbReference>
<dbReference type="Gene3D" id="2.115.10.10">
    <property type="entry name" value="Tachylectin 2"/>
    <property type="match status" value="1"/>
</dbReference>
<evidence type="ECO:0000313" key="4">
    <source>
        <dbReference type="EMBL" id="MBG6134399.1"/>
    </source>
</evidence>
<feature type="chain" id="PRO_5039422259" description="VCBS repeat protein" evidence="3">
    <location>
        <begin position="22"/>
        <end position="658"/>
    </location>
</feature>
<gene>
    <name evidence="4" type="ORF">IW245_000593</name>
</gene>
<accession>A0A8J7GJH8</accession>
<dbReference type="SUPFAM" id="SSF69318">
    <property type="entry name" value="Integrin alpha N-terminal domain"/>
    <property type="match status" value="1"/>
</dbReference>
<dbReference type="InterPro" id="IPR028994">
    <property type="entry name" value="Integrin_alpha_N"/>
</dbReference>
<feature type="region of interest" description="Disordered" evidence="2">
    <location>
        <begin position="186"/>
        <end position="205"/>
    </location>
</feature>
<evidence type="ECO:0008006" key="6">
    <source>
        <dbReference type="Google" id="ProtNLM"/>
    </source>
</evidence>
<dbReference type="InterPro" id="IPR018114">
    <property type="entry name" value="TRYPSIN_HIS"/>
</dbReference>
<name>A0A8J7GJH8_9ACTN</name>
<dbReference type="InterPro" id="IPR013517">
    <property type="entry name" value="FG-GAP"/>
</dbReference>
<dbReference type="Pfam" id="PF13517">
    <property type="entry name" value="FG-GAP_3"/>
    <property type="match status" value="1"/>
</dbReference>
<evidence type="ECO:0000256" key="3">
    <source>
        <dbReference type="SAM" id="SignalP"/>
    </source>
</evidence>
<dbReference type="AlphaFoldDB" id="A0A8J7GJH8"/>
<dbReference type="EMBL" id="JADOUF010000001">
    <property type="protein sequence ID" value="MBG6134399.1"/>
    <property type="molecule type" value="Genomic_DNA"/>
</dbReference>